<accession>B9S9G2</accession>
<protein>
    <submittedName>
        <fullName evidence="1">Uncharacterized protein</fullName>
    </submittedName>
</protein>
<organism evidence="1 2">
    <name type="scientific">Ricinus communis</name>
    <name type="common">Castor bean</name>
    <dbReference type="NCBI Taxonomy" id="3988"/>
    <lineage>
        <taxon>Eukaryota</taxon>
        <taxon>Viridiplantae</taxon>
        <taxon>Streptophyta</taxon>
        <taxon>Embryophyta</taxon>
        <taxon>Tracheophyta</taxon>
        <taxon>Spermatophyta</taxon>
        <taxon>Magnoliopsida</taxon>
        <taxon>eudicotyledons</taxon>
        <taxon>Gunneridae</taxon>
        <taxon>Pentapetalae</taxon>
        <taxon>rosids</taxon>
        <taxon>fabids</taxon>
        <taxon>Malpighiales</taxon>
        <taxon>Euphorbiaceae</taxon>
        <taxon>Acalyphoideae</taxon>
        <taxon>Acalypheae</taxon>
        <taxon>Ricinus</taxon>
    </lineage>
</organism>
<dbReference type="AlphaFoldDB" id="B9S9G2"/>
<proteinExistence type="predicted"/>
<dbReference type="InParanoid" id="B9S9G2"/>
<keyword evidence="2" id="KW-1185">Reference proteome</keyword>
<evidence type="ECO:0000313" key="1">
    <source>
        <dbReference type="EMBL" id="EEF39718.1"/>
    </source>
</evidence>
<dbReference type="EMBL" id="EQ973897">
    <property type="protein sequence ID" value="EEF39718.1"/>
    <property type="molecule type" value="Genomic_DNA"/>
</dbReference>
<name>B9S9G2_RICCO</name>
<reference evidence="2" key="1">
    <citation type="journal article" date="2010" name="Nat. Biotechnol.">
        <title>Draft genome sequence of the oilseed species Ricinus communis.</title>
        <authorList>
            <person name="Chan A.P."/>
            <person name="Crabtree J."/>
            <person name="Zhao Q."/>
            <person name="Lorenzi H."/>
            <person name="Orvis J."/>
            <person name="Puiu D."/>
            <person name="Melake-Berhan A."/>
            <person name="Jones K.M."/>
            <person name="Redman J."/>
            <person name="Chen G."/>
            <person name="Cahoon E.B."/>
            <person name="Gedil M."/>
            <person name="Stanke M."/>
            <person name="Haas B.J."/>
            <person name="Wortman J.R."/>
            <person name="Fraser-Liggett C.M."/>
            <person name="Ravel J."/>
            <person name="Rabinowicz P.D."/>
        </authorList>
    </citation>
    <scope>NUCLEOTIDE SEQUENCE [LARGE SCALE GENOMIC DNA]</scope>
    <source>
        <strain evidence="2">cv. Hale</strain>
    </source>
</reference>
<evidence type="ECO:0000313" key="2">
    <source>
        <dbReference type="Proteomes" id="UP000008311"/>
    </source>
</evidence>
<gene>
    <name evidence="1" type="ORF">RCOM_0885100</name>
</gene>
<dbReference type="Proteomes" id="UP000008311">
    <property type="component" value="Unassembled WGS sequence"/>
</dbReference>
<sequence length="128" mass="13288">MPTLPPLPSVPTVPKVTLASNAKHSFHSYYPNYNSLSIPFLSPPPGLAARDILQFPSVPSNPRFGHPILPTSQPSLPNLVVPSAAPLPAASNVLGVPSIPTATAFPIVSNVPGVPFSPSYLHAAPSLT</sequence>